<reference evidence="1 2" key="1">
    <citation type="submission" date="2019-03" db="EMBL/GenBank/DDBJ databases">
        <title>Genomic Encyclopedia of Type Strains, Phase IV (KMG-IV): sequencing the most valuable type-strain genomes for metagenomic binning, comparative biology and taxonomic classification.</title>
        <authorList>
            <person name="Goeker M."/>
        </authorList>
    </citation>
    <scope>NUCLEOTIDE SEQUENCE [LARGE SCALE GENOMIC DNA]</scope>
    <source>
        <strain evidence="1 2">DSM 19377</strain>
    </source>
</reference>
<dbReference type="EMBL" id="SLXK01000024">
    <property type="protein sequence ID" value="TCP24515.1"/>
    <property type="molecule type" value="Genomic_DNA"/>
</dbReference>
<sequence>MFSKGEKVVYDGNQYILLWIYENEQCEIQKEDDIHKIELTDLSKLNHPELAVLHG</sequence>
<protein>
    <recommendedName>
        <fullName evidence="3">YolD-like protein</fullName>
    </recommendedName>
</protein>
<dbReference type="Proteomes" id="UP000295416">
    <property type="component" value="Unassembled WGS sequence"/>
</dbReference>
<comment type="caution">
    <text evidence="1">The sequence shown here is derived from an EMBL/GenBank/DDBJ whole genome shotgun (WGS) entry which is preliminary data.</text>
</comment>
<dbReference type="RefSeq" id="WP_165886963.1">
    <property type="nucleotide sequence ID" value="NZ_SLXK01000024.1"/>
</dbReference>
<name>A0A4R2NSY5_9BACL</name>
<accession>A0A4R2NSY5</accession>
<organism evidence="1 2">
    <name type="scientific">Scopulibacillus darangshiensis</name>
    <dbReference type="NCBI Taxonomy" id="442528"/>
    <lineage>
        <taxon>Bacteria</taxon>
        <taxon>Bacillati</taxon>
        <taxon>Bacillota</taxon>
        <taxon>Bacilli</taxon>
        <taxon>Bacillales</taxon>
        <taxon>Sporolactobacillaceae</taxon>
        <taxon>Scopulibacillus</taxon>
    </lineage>
</organism>
<gene>
    <name evidence="1" type="ORF">EV207_12414</name>
</gene>
<evidence type="ECO:0000313" key="2">
    <source>
        <dbReference type="Proteomes" id="UP000295416"/>
    </source>
</evidence>
<evidence type="ECO:0000313" key="1">
    <source>
        <dbReference type="EMBL" id="TCP24515.1"/>
    </source>
</evidence>
<proteinExistence type="predicted"/>
<evidence type="ECO:0008006" key="3">
    <source>
        <dbReference type="Google" id="ProtNLM"/>
    </source>
</evidence>
<dbReference type="AlphaFoldDB" id="A0A4R2NSY5"/>
<keyword evidence="2" id="KW-1185">Reference proteome</keyword>